<name>A0A3P3XMV4_9SPIR</name>
<accession>A0A3P3XMV4</accession>
<keyword evidence="2" id="KW-1003">Cell membrane</keyword>
<feature type="transmembrane region" description="Helical" evidence="6">
    <location>
        <begin position="232"/>
        <end position="252"/>
    </location>
</feature>
<dbReference type="AlphaFoldDB" id="A0A3P3XMV4"/>
<keyword evidence="5 6" id="KW-0472">Membrane</keyword>
<proteinExistence type="predicted"/>
<evidence type="ECO:0000256" key="1">
    <source>
        <dbReference type="ARBA" id="ARBA00004651"/>
    </source>
</evidence>
<feature type="transmembrane region" description="Helical" evidence="6">
    <location>
        <begin position="714"/>
        <end position="743"/>
    </location>
</feature>
<feature type="transmembrane region" description="Helical" evidence="6">
    <location>
        <begin position="684"/>
        <end position="708"/>
    </location>
</feature>
<dbReference type="PANTHER" id="PTHR33406:SF13">
    <property type="entry name" value="MEMBRANE PROTEIN YDFJ"/>
    <property type="match status" value="1"/>
</dbReference>
<dbReference type="Gene3D" id="1.20.1640.10">
    <property type="entry name" value="Multidrug efflux transporter AcrB transmembrane domain"/>
    <property type="match status" value="2"/>
</dbReference>
<evidence type="ECO:0000256" key="3">
    <source>
        <dbReference type="ARBA" id="ARBA00022692"/>
    </source>
</evidence>
<dbReference type="PANTHER" id="PTHR33406">
    <property type="entry name" value="MEMBRANE PROTEIN MJ1562-RELATED"/>
    <property type="match status" value="1"/>
</dbReference>
<evidence type="ECO:0000259" key="7">
    <source>
        <dbReference type="PROSITE" id="PS50156"/>
    </source>
</evidence>
<sequence>MAAFVYRFRYLIVAVFCILTLCAAFFIPNLRFEGDIQALAPNNVSSVGEFRRVNQLFGGADSLAVSAQSKSLFTPEALAEAAAINKELQSLPDVSDVVSVFTYVEPANVEDGLSFIPYIDPDALPSDQASSEALKSRLQGIKTVSGKLLSSDGDTLLYIIQTSPNVSQIRLIDNIKSIIAAHPDFAFEMAGTPFIDYQMVNYMRHDVVILIVFGLLAVVLVLLVGFRSLRGVLLPLFTIGCSLIMTFGFMGLLHAKITIVALIIPVMLIAICNNYAIHFLTRFYEDVFINGMTDKVEIIDASFRSLSKPVWLAFLTTVASFISFVTSPIPRIAEMGLFIAFGITYAFAMTMFFIPALLSILPLPRKHRRYHANEALITSMSKKAGGFITRHKTAILVVTLVIAAVGAFFIPHIIVDSEMANYFNPNDPVRVGIDFINKKVSGSQLIKVSLPVDPRTSEGLKKANEFQEYAESLGQVGSVFSIVDSIKSLNRVFHDDDPAFDVVPDNDETAAQLLLLVETSLSPERLTQLVSEDYQNLCFNIQLKAGDSATLQKTADLLRTKANEIVGTGGVSMAGVSLIANQLNGLVIISMLKSFVIAFTLVFVFVAFGFKNIPAGLACAGIMIAIVTVVFGTMGLAKIELSTATTLVASITLGVGIDYLIHFSARWFSERNNGYDKKEATSRALGLTGRGIIINAMAIIFAVIPPFFSQFRPIMYFGILCFVSILLSLVCGLVTMPALLSIIPDKYFKKIKI</sequence>
<evidence type="ECO:0000256" key="5">
    <source>
        <dbReference type="ARBA" id="ARBA00023136"/>
    </source>
</evidence>
<evidence type="ECO:0000313" key="8">
    <source>
        <dbReference type="EMBL" id="SLM17622.1"/>
    </source>
</evidence>
<evidence type="ECO:0000256" key="2">
    <source>
        <dbReference type="ARBA" id="ARBA00022475"/>
    </source>
</evidence>
<dbReference type="InterPro" id="IPR004869">
    <property type="entry name" value="MMPL_dom"/>
</dbReference>
<keyword evidence="4 6" id="KW-1133">Transmembrane helix</keyword>
<feature type="transmembrane region" description="Helical" evidence="6">
    <location>
        <begin position="6"/>
        <end position="27"/>
    </location>
</feature>
<feature type="transmembrane region" description="Helical" evidence="6">
    <location>
        <begin position="643"/>
        <end position="663"/>
    </location>
</feature>
<feature type="domain" description="SSD" evidence="7">
    <location>
        <begin position="634"/>
        <end position="742"/>
    </location>
</feature>
<dbReference type="EMBL" id="FWDO01000004">
    <property type="protein sequence ID" value="SLM17622.1"/>
    <property type="molecule type" value="Genomic_DNA"/>
</dbReference>
<dbReference type="InterPro" id="IPR050545">
    <property type="entry name" value="Mycobact_MmpL"/>
</dbReference>
<feature type="transmembrane region" description="Helical" evidence="6">
    <location>
        <begin position="615"/>
        <end position="637"/>
    </location>
</feature>
<dbReference type="PROSITE" id="PS50156">
    <property type="entry name" value="SSD"/>
    <property type="match status" value="2"/>
</dbReference>
<feature type="transmembrane region" description="Helical" evidence="6">
    <location>
        <begin position="336"/>
        <end position="361"/>
    </location>
</feature>
<keyword evidence="3 6" id="KW-0812">Transmembrane</keyword>
<evidence type="ECO:0000256" key="6">
    <source>
        <dbReference type="SAM" id="Phobius"/>
    </source>
</evidence>
<dbReference type="Pfam" id="PF03176">
    <property type="entry name" value="MMPL"/>
    <property type="match status" value="2"/>
</dbReference>
<gene>
    <name evidence="8" type="ORF">SPIRO4BDMA_40191</name>
</gene>
<feature type="transmembrane region" description="Helical" evidence="6">
    <location>
        <begin position="394"/>
        <end position="415"/>
    </location>
</feature>
<feature type="domain" description="SSD" evidence="7">
    <location>
        <begin position="236"/>
        <end position="360"/>
    </location>
</feature>
<feature type="transmembrane region" description="Helical" evidence="6">
    <location>
        <begin position="586"/>
        <end position="608"/>
    </location>
</feature>
<feature type="transmembrane region" description="Helical" evidence="6">
    <location>
        <begin position="310"/>
        <end position="329"/>
    </location>
</feature>
<organism evidence="8">
    <name type="scientific">uncultured spirochete</name>
    <dbReference type="NCBI Taxonomy" id="156406"/>
    <lineage>
        <taxon>Bacteria</taxon>
        <taxon>Pseudomonadati</taxon>
        <taxon>Spirochaetota</taxon>
        <taxon>Spirochaetia</taxon>
        <taxon>Spirochaetales</taxon>
        <taxon>environmental samples</taxon>
    </lineage>
</organism>
<comment type="subcellular location">
    <subcellularLocation>
        <location evidence="1">Cell membrane</location>
        <topology evidence="1">Multi-pass membrane protein</topology>
    </subcellularLocation>
</comment>
<dbReference type="GO" id="GO:0005886">
    <property type="term" value="C:plasma membrane"/>
    <property type="evidence" value="ECO:0007669"/>
    <property type="project" value="UniProtKB-SubCell"/>
</dbReference>
<feature type="transmembrane region" description="Helical" evidence="6">
    <location>
        <begin position="207"/>
        <end position="226"/>
    </location>
</feature>
<dbReference type="SUPFAM" id="SSF82866">
    <property type="entry name" value="Multidrug efflux transporter AcrB transmembrane domain"/>
    <property type="match status" value="2"/>
</dbReference>
<evidence type="ECO:0000256" key="4">
    <source>
        <dbReference type="ARBA" id="ARBA00022989"/>
    </source>
</evidence>
<feature type="transmembrane region" description="Helical" evidence="6">
    <location>
        <begin position="259"/>
        <end position="277"/>
    </location>
</feature>
<reference evidence="8" key="1">
    <citation type="submission" date="2017-02" db="EMBL/GenBank/DDBJ databases">
        <authorList>
            <person name="Regsiter A."/>
            <person name="William W."/>
        </authorList>
    </citation>
    <scope>NUCLEOTIDE SEQUENCE</scope>
    <source>
        <strain evidence="8">BdmA 4</strain>
    </source>
</reference>
<dbReference type="InterPro" id="IPR000731">
    <property type="entry name" value="SSD"/>
</dbReference>
<protein>
    <recommendedName>
        <fullName evidence="7">SSD domain-containing protein</fullName>
    </recommendedName>
</protein>